<reference evidence="2" key="1">
    <citation type="submission" date="2015-04" db="UniProtKB">
        <authorList>
            <consortium name="EnsemblPlants"/>
        </authorList>
    </citation>
    <scope>IDENTIFICATION</scope>
</reference>
<protein>
    <submittedName>
        <fullName evidence="2">Uncharacterized protein</fullName>
    </submittedName>
</protein>
<feature type="compositionally biased region" description="Pro residues" evidence="1">
    <location>
        <begin position="83"/>
        <end position="92"/>
    </location>
</feature>
<dbReference type="AlphaFoldDB" id="A0A0E0KHK7"/>
<evidence type="ECO:0000313" key="2">
    <source>
        <dbReference type="EnsemblPlants" id="OPUNC03G27390.1"/>
    </source>
</evidence>
<dbReference type="HOGENOM" id="CLU_2282020_0_0_1"/>
<evidence type="ECO:0000313" key="3">
    <source>
        <dbReference type="Proteomes" id="UP000026962"/>
    </source>
</evidence>
<reference evidence="2" key="2">
    <citation type="submission" date="2018-05" db="EMBL/GenBank/DDBJ databases">
        <title>OpunRS2 (Oryza punctata Reference Sequence Version 2).</title>
        <authorList>
            <person name="Zhang J."/>
            <person name="Kudrna D."/>
            <person name="Lee S."/>
            <person name="Talag J."/>
            <person name="Welchert J."/>
            <person name="Wing R.A."/>
        </authorList>
    </citation>
    <scope>NUCLEOTIDE SEQUENCE [LARGE SCALE GENOMIC DNA]</scope>
</reference>
<accession>A0A0E0KHK7</accession>
<dbReference type="EnsemblPlants" id="OPUNC03G27390.1">
    <property type="protein sequence ID" value="OPUNC03G27390.1"/>
    <property type="gene ID" value="OPUNC03G27390"/>
</dbReference>
<feature type="compositionally biased region" description="Low complexity" evidence="1">
    <location>
        <begin position="93"/>
        <end position="102"/>
    </location>
</feature>
<keyword evidence="3" id="KW-1185">Reference proteome</keyword>
<proteinExistence type="predicted"/>
<feature type="region of interest" description="Disordered" evidence="1">
    <location>
        <begin position="78"/>
        <end position="102"/>
    </location>
</feature>
<sequence length="102" mass="10752">MAMTLPNLVCAFSADAGGQDTVTSCRFKGRAQDVLMRLLLACHAKSTEVVSTRADERNGSCPPLSQYIPSPPFPPTILLSLSPPLPATPPRPTTTAATATTR</sequence>
<organism evidence="2">
    <name type="scientific">Oryza punctata</name>
    <name type="common">Red rice</name>
    <dbReference type="NCBI Taxonomy" id="4537"/>
    <lineage>
        <taxon>Eukaryota</taxon>
        <taxon>Viridiplantae</taxon>
        <taxon>Streptophyta</taxon>
        <taxon>Embryophyta</taxon>
        <taxon>Tracheophyta</taxon>
        <taxon>Spermatophyta</taxon>
        <taxon>Magnoliopsida</taxon>
        <taxon>Liliopsida</taxon>
        <taxon>Poales</taxon>
        <taxon>Poaceae</taxon>
        <taxon>BOP clade</taxon>
        <taxon>Oryzoideae</taxon>
        <taxon>Oryzeae</taxon>
        <taxon>Oryzinae</taxon>
        <taxon>Oryza</taxon>
    </lineage>
</organism>
<dbReference type="Proteomes" id="UP000026962">
    <property type="component" value="Chromosome 3"/>
</dbReference>
<name>A0A0E0KHK7_ORYPU</name>
<evidence type="ECO:0000256" key="1">
    <source>
        <dbReference type="SAM" id="MobiDB-lite"/>
    </source>
</evidence>
<dbReference type="Gramene" id="OPUNC03G27390.1">
    <property type="protein sequence ID" value="OPUNC03G27390.1"/>
    <property type="gene ID" value="OPUNC03G27390"/>
</dbReference>